<keyword evidence="6 7" id="KW-0472">Membrane</keyword>
<dbReference type="Gene3D" id="1.10.3720.10">
    <property type="entry name" value="MetI-like"/>
    <property type="match status" value="1"/>
</dbReference>
<evidence type="ECO:0000256" key="4">
    <source>
        <dbReference type="ARBA" id="ARBA00022692"/>
    </source>
</evidence>
<dbReference type="EMBL" id="JAMTCK010000002">
    <property type="protein sequence ID" value="MCP2164201.1"/>
    <property type="molecule type" value="Genomic_DNA"/>
</dbReference>
<feature type="transmembrane region" description="Helical" evidence="7">
    <location>
        <begin position="75"/>
        <end position="100"/>
    </location>
</feature>
<evidence type="ECO:0000313" key="10">
    <source>
        <dbReference type="Proteomes" id="UP001206128"/>
    </source>
</evidence>
<dbReference type="PANTHER" id="PTHR30193">
    <property type="entry name" value="ABC TRANSPORTER PERMEASE PROTEIN"/>
    <property type="match status" value="1"/>
</dbReference>
<keyword evidence="10" id="KW-1185">Reference proteome</keyword>
<dbReference type="Proteomes" id="UP001206128">
    <property type="component" value="Unassembled WGS sequence"/>
</dbReference>
<evidence type="ECO:0000256" key="7">
    <source>
        <dbReference type="RuleBase" id="RU363032"/>
    </source>
</evidence>
<dbReference type="SUPFAM" id="SSF161098">
    <property type="entry name" value="MetI-like"/>
    <property type="match status" value="1"/>
</dbReference>
<protein>
    <submittedName>
        <fullName evidence="9">Multiple sugar transport system permease protein</fullName>
    </submittedName>
</protein>
<evidence type="ECO:0000256" key="2">
    <source>
        <dbReference type="ARBA" id="ARBA00022448"/>
    </source>
</evidence>
<keyword evidence="3" id="KW-1003">Cell membrane</keyword>
<dbReference type="InterPro" id="IPR051393">
    <property type="entry name" value="ABC_transporter_permease"/>
</dbReference>
<keyword evidence="2 7" id="KW-0813">Transport</keyword>
<dbReference type="PANTHER" id="PTHR30193:SF41">
    <property type="entry name" value="DIACETYLCHITOBIOSE UPTAKE SYSTEM PERMEASE PROTEIN NGCF"/>
    <property type="match status" value="1"/>
</dbReference>
<comment type="caution">
    <text evidence="9">The sequence shown here is derived from an EMBL/GenBank/DDBJ whole genome shotgun (WGS) entry which is preliminary data.</text>
</comment>
<dbReference type="Pfam" id="PF00528">
    <property type="entry name" value="BPD_transp_1"/>
    <property type="match status" value="1"/>
</dbReference>
<keyword evidence="4 7" id="KW-0812">Transmembrane</keyword>
<feature type="domain" description="ABC transmembrane type-1" evidence="8">
    <location>
        <begin position="75"/>
        <end position="288"/>
    </location>
</feature>
<feature type="transmembrane region" description="Helical" evidence="7">
    <location>
        <begin position="267"/>
        <end position="287"/>
    </location>
</feature>
<evidence type="ECO:0000256" key="3">
    <source>
        <dbReference type="ARBA" id="ARBA00022475"/>
    </source>
</evidence>
<dbReference type="GO" id="GO:0055085">
    <property type="term" value="P:transmembrane transport"/>
    <property type="evidence" value="ECO:0007669"/>
    <property type="project" value="InterPro"/>
</dbReference>
<feature type="transmembrane region" description="Helical" evidence="7">
    <location>
        <begin position="160"/>
        <end position="184"/>
    </location>
</feature>
<evidence type="ECO:0000256" key="1">
    <source>
        <dbReference type="ARBA" id="ARBA00004651"/>
    </source>
</evidence>
<keyword evidence="9" id="KW-0762">Sugar transport</keyword>
<dbReference type="InterPro" id="IPR035906">
    <property type="entry name" value="MetI-like_sf"/>
</dbReference>
<reference evidence="9" key="1">
    <citation type="submission" date="2022-06" db="EMBL/GenBank/DDBJ databases">
        <title>Genomic Encyclopedia of Archaeal and Bacterial Type Strains, Phase II (KMG-II): from individual species to whole genera.</title>
        <authorList>
            <person name="Goeker M."/>
        </authorList>
    </citation>
    <scope>NUCLEOTIDE SEQUENCE</scope>
    <source>
        <strain evidence="9">DSM 43935</strain>
    </source>
</reference>
<evidence type="ECO:0000256" key="5">
    <source>
        <dbReference type="ARBA" id="ARBA00022989"/>
    </source>
</evidence>
<dbReference type="PROSITE" id="PS50928">
    <property type="entry name" value="ABC_TM1"/>
    <property type="match status" value="1"/>
</dbReference>
<evidence type="ECO:0000313" key="9">
    <source>
        <dbReference type="EMBL" id="MCP2164201.1"/>
    </source>
</evidence>
<dbReference type="CDD" id="cd06261">
    <property type="entry name" value="TM_PBP2"/>
    <property type="match status" value="1"/>
</dbReference>
<comment type="similarity">
    <text evidence="7">Belongs to the binding-protein-dependent transport system permease family.</text>
</comment>
<proteinExistence type="inferred from homology"/>
<gene>
    <name evidence="9" type="ORF">LX83_001041</name>
</gene>
<sequence length="299" mass="33083">MAPHPARTQPTRRRDWSGLLFVLPFLAFFALFLVWPLVLGLGTSLTDTTLAKDGQFVGLANFGEALDDPVVWSSLWHTLLFTLLSTPLLVLVGLVFALLVHHLTPARWLWRLSFFAPYLLPSSAVSLIFVWIFQPDFGMADGALAALGLTPEIGWLSDPAVAMFSIVLATTWWTVGFNFLLYLAALQAIPDTYHEAAALDGAGGWRRLWTITLPLLRRTTGLIVVLQILASLKVFDQIYQMTAGGPEQSTRPVLLYVYQAGFTNFRIGYASAISYVFLGLVLVVALVQLRLFRSPEEAA</sequence>
<feature type="transmembrane region" description="Helical" evidence="7">
    <location>
        <begin position="16"/>
        <end position="38"/>
    </location>
</feature>
<evidence type="ECO:0000256" key="6">
    <source>
        <dbReference type="ARBA" id="ARBA00023136"/>
    </source>
</evidence>
<dbReference type="AlphaFoldDB" id="A0AAE3G9M1"/>
<evidence type="ECO:0000259" key="8">
    <source>
        <dbReference type="PROSITE" id="PS50928"/>
    </source>
</evidence>
<keyword evidence="5 7" id="KW-1133">Transmembrane helix</keyword>
<name>A0AAE3G9M1_9PSEU</name>
<comment type="subcellular location">
    <subcellularLocation>
        <location evidence="1 7">Cell membrane</location>
        <topology evidence="1 7">Multi-pass membrane protein</topology>
    </subcellularLocation>
</comment>
<feature type="transmembrane region" description="Helical" evidence="7">
    <location>
        <begin position="112"/>
        <end position="133"/>
    </location>
</feature>
<dbReference type="InterPro" id="IPR000515">
    <property type="entry name" value="MetI-like"/>
</dbReference>
<organism evidence="9 10">
    <name type="scientific">Goodfellowiella coeruleoviolacea</name>
    <dbReference type="NCBI Taxonomy" id="334858"/>
    <lineage>
        <taxon>Bacteria</taxon>
        <taxon>Bacillati</taxon>
        <taxon>Actinomycetota</taxon>
        <taxon>Actinomycetes</taxon>
        <taxon>Pseudonocardiales</taxon>
        <taxon>Pseudonocardiaceae</taxon>
        <taxon>Goodfellowiella</taxon>
    </lineage>
</organism>
<dbReference type="RefSeq" id="WP_253767614.1">
    <property type="nucleotide sequence ID" value="NZ_JAMTCK010000002.1"/>
</dbReference>
<dbReference type="GO" id="GO:0005886">
    <property type="term" value="C:plasma membrane"/>
    <property type="evidence" value="ECO:0007669"/>
    <property type="project" value="UniProtKB-SubCell"/>
</dbReference>
<accession>A0AAE3G9M1</accession>